<dbReference type="CTD" id="20318372"/>
<reference evidence="1 2" key="1">
    <citation type="submission" date="2013-11" db="EMBL/GenBank/DDBJ databases">
        <title>Opisthorchis viverrini - life in the bile duct.</title>
        <authorList>
            <person name="Young N.D."/>
            <person name="Nagarajan N."/>
            <person name="Lin S.J."/>
            <person name="Korhonen P.K."/>
            <person name="Jex A.R."/>
            <person name="Hall R.S."/>
            <person name="Safavi-Hemami H."/>
            <person name="Kaewkong W."/>
            <person name="Bertrand D."/>
            <person name="Gao S."/>
            <person name="Seet Q."/>
            <person name="Wongkham S."/>
            <person name="Teh B.T."/>
            <person name="Wongkham C."/>
            <person name="Intapan P.M."/>
            <person name="Maleewong W."/>
            <person name="Yang X."/>
            <person name="Hu M."/>
            <person name="Wang Z."/>
            <person name="Hofmann A."/>
            <person name="Sternberg P.W."/>
            <person name="Tan P."/>
            <person name="Wang J."/>
            <person name="Gasser R.B."/>
        </authorList>
    </citation>
    <scope>NUCLEOTIDE SEQUENCE [LARGE SCALE GENOMIC DNA]</scope>
</reference>
<accession>A0A074ZTC8</accession>
<gene>
    <name evidence="1" type="ORF">T265_04186</name>
</gene>
<dbReference type="InterPro" id="IPR051057">
    <property type="entry name" value="PI-PLC_domain"/>
</dbReference>
<dbReference type="GeneID" id="20318372"/>
<dbReference type="OrthoDB" id="1046782at2759"/>
<dbReference type="STRING" id="6198.A0A074ZTC8"/>
<dbReference type="InterPro" id="IPR017946">
    <property type="entry name" value="PLC-like_Pdiesterase_TIM-brl"/>
</dbReference>
<evidence type="ECO:0008006" key="3">
    <source>
        <dbReference type="Google" id="ProtNLM"/>
    </source>
</evidence>
<dbReference type="PANTHER" id="PTHR13593:SF113">
    <property type="entry name" value="SI:DKEY-266F7.9"/>
    <property type="match status" value="1"/>
</dbReference>
<dbReference type="KEGG" id="ovi:T265_04186"/>
<name>A0A074ZTC8_OPIVI</name>
<dbReference type="GO" id="GO:0006629">
    <property type="term" value="P:lipid metabolic process"/>
    <property type="evidence" value="ECO:0007669"/>
    <property type="project" value="InterPro"/>
</dbReference>
<evidence type="ECO:0000313" key="2">
    <source>
        <dbReference type="Proteomes" id="UP000054324"/>
    </source>
</evidence>
<dbReference type="GO" id="GO:0008081">
    <property type="term" value="F:phosphoric diester hydrolase activity"/>
    <property type="evidence" value="ECO:0007669"/>
    <property type="project" value="InterPro"/>
</dbReference>
<dbReference type="Proteomes" id="UP000054324">
    <property type="component" value="Unassembled WGS sequence"/>
</dbReference>
<dbReference type="PANTHER" id="PTHR13593">
    <property type="match status" value="1"/>
</dbReference>
<dbReference type="AlphaFoldDB" id="A0A074ZTC8"/>
<protein>
    <recommendedName>
        <fullName evidence="3">Phosphatidylinositol-specific phospholipase C X domain-containing protein</fullName>
    </recommendedName>
</protein>
<dbReference type="RefSeq" id="XP_009167132.1">
    <property type="nucleotide sequence ID" value="XM_009168868.1"/>
</dbReference>
<dbReference type="EMBL" id="KL596685">
    <property type="protein sequence ID" value="KER29092.1"/>
    <property type="molecule type" value="Genomic_DNA"/>
</dbReference>
<evidence type="ECO:0000313" key="1">
    <source>
        <dbReference type="EMBL" id="KER29092.1"/>
    </source>
</evidence>
<organism evidence="1 2">
    <name type="scientific">Opisthorchis viverrini</name>
    <name type="common">Southeast Asian liver fluke</name>
    <dbReference type="NCBI Taxonomy" id="6198"/>
    <lineage>
        <taxon>Eukaryota</taxon>
        <taxon>Metazoa</taxon>
        <taxon>Spiralia</taxon>
        <taxon>Lophotrochozoa</taxon>
        <taxon>Platyhelminthes</taxon>
        <taxon>Trematoda</taxon>
        <taxon>Digenea</taxon>
        <taxon>Opisthorchiida</taxon>
        <taxon>Opisthorchiata</taxon>
        <taxon>Opisthorchiidae</taxon>
        <taxon>Opisthorchis</taxon>
    </lineage>
</organism>
<keyword evidence="2" id="KW-1185">Reference proteome</keyword>
<dbReference type="PROSITE" id="PS50007">
    <property type="entry name" value="PIPLC_X_DOMAIN"/>
    <property type="match status" value="1"/>
</dbReference>
<proteinExistence type="predicted"/>
<sequence length="724" mass="82544">MDGCSRQADCLTSPRGLWGVEVTYHQEMSEVVVVGELLKSLYEELGDSGATVDHTEEERIGPAERALDPQCISLNTDVAANIAWSAACTERSIRNYVLHHLNNLQSSLSVKTSSHDSFTSAITNDSVPSPDGDVYSVVRNLPQNIAGPMLRPWTTTQRLNMIDQLRAGIRYLDLRVAVRFVRNKGDVFYLVHGQYVCPMVDALRPVAEFLREHPQEILLLDCNHCYEFETDKHLTAFEDAVLDVLGQYLYPVQDTVPTLEQLWKSGKQVLFFSCLHCMGSGKFWPGRRMVSLWPNTVHVEEMLQFLDKHYGPQFVQNPNNFYVYQGVLTPTPDYILRNLTGSLRQLAKRAGAEFSRWIQAPDRLAGPHGLNITLMDYVVTDFPDYAENVIYLNYKTWAKNSAMPTFSRLRSSESLSEWMTNLPDEIAKQPLNLLAIPGSHDSFTSTITHYSVPSPDGDAYNLVRHLPQCIAGRVLPPWTITQAFSLARQLQMGIRYLDLRVAVRPDKSAPEQFYLVHGQYVCPIVDDLRAVADFLRSHPREVVLIDCNHCYNFTTRQKVVTFEETVCSVVGSFLCPWNTTVPTLEEMWKDGKQILFFSCLRSEGTKEFWPGRQILSLWPNTIHVDKMIQYLEEHYGPTFVRRPNQFYVFQGVLTPTAGYIVRHPFGSVRHLARIANKAFVQWIQAEKRVAGIHGLNVTLMDYIGVDFPDYVQNVVKLNYKTWVC</sequence>
<dbReference type="SUPFAM" id="SSF51695">
    <property type="entry name" value="PLC-like phosphodiesterases"/>
    <property type="match status" value="2"/>
</dbReference>
<dbReference type="Gene3D" id="3.20.20.190">
    <property type="entry name" value="Phosphatidylinositol (PI) phosphodiesterase"/>
    <property type="match status" value="2"/>
</dbReference>